<comment type="catalytic activity">
    <reaction evidence="1">
        <text>a long-chain fatty acyl-CoA + 2 NADPH + 2 H(+) = a long-chain primary fatty alcohol + 2 NADP(+) + CoA</text>
        <dbReference type="Rhea" id="RHEA:52716"/>
        <dbReference type="ChEBI" id="CHEBI:15378"/>
        <dbReference type="ChEBI" id="CHEBI:57287"/>
        <dbReference type="ChEBI" id="CHEBI:57783"/>
        <dbReference type="ChEBI" id="CHEBI:58349"/>
        <dbReference type="ChEBI" id="CHEBI:77396"/>
        <dbReference type="ChEBI" id="CHEBI:83139"/>
        <dbReference type="EC" id="1.2.1.84"/>
    </reaction>
</comment>
<dbReference type="Gene3D" id="3.40.50.720">
    <property type="entry name" value="NAD(P)-binding Rossmann-like Domain"/>
    <property type="match status" value="1"/>
</dbReference>
<dbReference type="Proteomes" id="UP001558652">
    <property type="component" value="Unassembled WGS sequence"/>
</dbReference>
<evidence type="ECO:0000259" key="2">
    <source>
        <dbReference type="Pfam" id="PF07993"/>
    </source>
</evidence>
<dbReference type="GO" id="GO:0102965">
    <property type="term" value="F:alcohol-forming long-chain fatty acyl-CoA reductase activity"/>
    <property type="evidence" value="ECO:0007669"/>
    <property type="project" value="UniProtKB-EC"/>
</dbReference>
<keyword evidence="1" id="KW-0443">Lipid metabolism</keyword>
<sequence length="166" mass="19372">FQALIHVSTAYCNCDRDEVNEEIYPPPYDPENIIQAMEWMDDELIQALTPKLIGKRPNTYTFTKALTEYILSKESGNLPVAIVRPSIGKSSEFVYKIMSNKLLLDAIYKIRLLYRYIKLFHFEVRRLPRLFFCGTVFRGGLRREGKGFRRFASHVGSRTLKILIYP</sequence>
<dbReference type="GO" id="GO:1901568">
    <property type="term" value="P:fatty acid derivative metabolic process"/>
    <property type="evidence" value="ECO:0007669"/>
    <property type="project" value="UniProtKB-ARBA"/>
</dbReference>
<keyword evidence="1" id="KW-0521">NADP</keyword>
<comment type="similarity">
    <text evidence="1">Belongs to the fatty acyl-CoA reductase family.</text>
</comment>
<dbReference type="Pfam" id="PF07993">
    <property type="entry name" value="NAD_binding_4"/>
    <property type="match status" value="1"/>
</dbReference>
<dbReference type="PANTHER" id="PTHR11011">
    <property type="entry name" value="MALE STERILITY PROTEIN 2-RELATED"/>
    <property type="match status" value="1"/>
</dbReference>
<accession>A0ABD0YVS1</accession>
<keyword evidence="1" id="KW-0444">Lipid biosynthesis</keyword>
<organism evidence="3 4">
    <name type="scientific">Ranatra chinensis</name>
    <dbReference type="NCBI Taxonomy" id="642074"/>
    <lineage>
        <taxon>Eukaryota</taxon>
        <taxon>Metazoa</taxon>
        <taxon>Ecdysozoa</taxon>
        <taxon>Arthropoda</taxon>
        <taxon>Hexapoda</taxon>
        <taxon>Insecta</taxon>
        <taxon>Pterygota</taxon>
        <taxon>Neoptera</taxon>
        <taxon>Paraneoptera</taxon>
        <taxon>Hemiptera</taxon>
        <taxon>Heteroptera</taxon>
        <taxon>Panheteroptera</taxon>
        <taxon>Nepomorpha</taxon>
        <taxon>Nepidae</taxon>
        <taxon>Ranatrinae</taxon>
        <taxon>Ranatra</taxon>
    </lineage>
</organism>
<protein>
    <recommendedName>
        <fullName evidence="1">Fatty acyl-CoA reductase</fullName>
        <ecNumber evidence="1">1.2.1.84</ecNumber>
    </recommendedName>
</protein>
<keyword evidence="4" id="KW-1185">Reference proteome</keyword>
<reference evidence="3 4" key="1">
    <citation type="submission" date="2024-07" db="EMBL/GenBank/DDBJ databases">
        <title>Chromosome-level genome assembly of the water stick insect Ranatra chinensis (Heteroptera: Nepidae).</title>
        <authorList>
            <person name="Liu X."/>
        </authorList>
    </citation>
    <scope>NUCLEOTIDE SEQUENCE [LARGE SCALE GENOMIC DNA]</scope>
    <source>
        <strain evidence="3">Cailab_2021Rc</strain>
        <tissue evidence="3">Muscle</tissue>
    </source>
</reference>
<keyword evidence="1" id="KW-0560">Oxidoreductase</keyword>
<dbReference type="PANTHER" id="PTHR11011:SF116">
    <property type="entry name" value="FATTY ACYL-COA REDUCTASE CG5065-RELATED"/>
    <property type="match status" value="1"/>
</dbReference>
<feature type="non-terminal residue" evidence="3">
    <location>
        <position position="1"/>
    </location>
</feature>
<dbReference type="EC" id="1.2.1.84" evidence="1"/>
<dbReference type="InterPro" id="IPR026055">
    <property type="entry name" value="FAR"/>
</dbReference>
<evidence type="ECO:0000313" key="3">
    <source>
        <dbReference type="EMBL" id="KAL1140055.1"/>
    </source>
</evidence>
<name>A0ABD0YVS1_9HEMI</name>
<dbReference type="InterPro" id="IPR013120">
    <property type="entry name" value="FAR_NAD-bd"/>
</dbReference>
<feature type="domain" description="Thioester reductase (TE)" evidence="2">
    <location>
        <begin position="2"/>
        <end position="87"/>
    </location>
</feature>
<evidence type="ECO:0000313" key="4">
    <source>
        <dbReference type="Proteomes" id="UP001558652"/>
    </source>
</evidence>
<evidence type="ECO:0000256" key="1">
    <source>
        <dbReference type="RuleBase" id="RU363097"/>
    </source>
</evidence>
<gene>
    <name evidence="3" type="ORF">AAG570_007032</name>
</gene>
<comment type="function">
    <text evidence="1">Catalyzes the reduction of fatty acyl-CoA to fatty alcohols.</text>
</comment>
<dbReference type="AlphaFoldDB" id="A0ABD0YVS1"/>
<proteinExistence type="inferred from homology"/>
<comment type="caution">
    <text evidence="3">The sequence shown here is derived from an EMBL/GenBank/DDBJ whole genome shotgun (WGS) entry which is preliminary data.</text>
</comment>
<dbReference type="EMBL" id="JBFDAA010000002">
    <property type="protein sequence ID" value="KAL1140055.1"/>
    <property type="molecule type" value="Genomic_DNA"/>
</dbReference>